<dbReference type="SMART" id="SM00228">
    <property type="entry name" value="PDZ"/>
    <property type="match status" value="1"/>
</dbReference>
<evidence type="ECO:0000256" key="4">
    <source>
        <dbReference type="ARBA" id="ARBA00022825"/>
    </source>
</evidence>
<dbReference type="Gene3D" id="3.90.226.10">
    <property type="entry name" value="2-enoyl-CoA Hydratase, Chain A, domain 1"/>
    <property type="match status" value="1"/>
</dbReference>
<gene>
    <name evidence="8" type="ORF">SOO65_14905</name>
</gene>
<keyword evidence="4 5" id="KW-0720">Serine protease</keyword>
<dbReference type="Pfam" id="PF17804">
    <property type="entry name" value="TSP_NTD"/>
    <property type="match status" value="1"/>
</dbReference>
<dbReference type="InterPro" id="IPR036034">
    <property type="entry name" value="PDZ_sf"/>
</dbReference>
<dbReference type="SUPFAM" id="SSF50156">
    <property type="entry name" value="PDZ domain-like"/>
    <property type="match status" value="1"/>
</dbReference>
<dbReference type="Pfam" id="PF11818">
    <property type="entry name" value="DUF3340"/>
    <property type="match status" value="1"/>
</dbReference>
<dbReference type="NCBIfam" id="TIGR00225">
    <property type="entry name" value="prc"/>
    <property type="match status" value="1"/>
</dbReference>
<dbReference type="InterPro" id="IPR005151">
    <property type="entry name" value="Tail-specific_protease"/>
</dbReference>
<dbReference type="EMBL" id="CP139487">
    <property type="protein sequence ID" value="WPU63983.1"/>
    <property type="molecule type" value="Genomic_DNA"/>
</dbReference>
<feature type="domain" description="PDZ" evidence="7">
    <location>
        <begin position="272"/>
        <end position="342"/>
    </location>
</feature>
<evidence type="ECO:0000256" key="1">
    <source>
        <dbReference type="ARBA" id="ARBA00009179"/>
    </source>
</evidence>
<evidence type="ECO:0000256" key="3">
    <source>
        <dbReference type="ARBA" id="ARBA00022801"/>
    </source>
</evidence>
<dbReference type="Pfam" id="PF03572">
    <property type="entry name" value="Peptidase_S41"/>
    <property type="match status" value="1"/>
</dbReference>
<comment type="similarity">
    <text evidence="1 5">Belongs to the peptidase S41A family.</text>
</comment>
<dbReference type="KEGG" id="psti:SOO65_14905"/>
<dbReference type="InterPro" id="IPR004447">
    <property type="entry name" value="Peptidase_S41A"/>
</dbReference>
<evidence type="ECO:0000256" key="6">
    <source>
        <dbReference type="SAM" id="SignalP"/>
    </source>
</evidence>
<evidence type="ECO:0000259" key="7">
    <source>
        <dbReference type="PROSITE" id="PS50106"/>
    </source>
</evidence>
<dbReference type="InterPro" id="IPR029045">
    <property type="entry name" value="ClpP/crotonase-like_dom_sf"/>
</dbReference>
<dbReference type="CDD" id="cd07560">
    <property type="entry name" value="Peptidase_S41_CPP"/>
    <property type="match status" value="1"/>
</dbReference>
<dbReference type="AlphaFoldDB" id="A0AAX4HLD7"/>
<dbReference type="GO" id="GO:0006508">
    <property type="term" value="P:proteolysis"/>
    <property type="evidence" value="ECO:0007669"/>
    <property type="project" value="UniProtKB-KW"/>
</dbReference>
<keyword evidence="2 5" id="KW-0645">Protease</keyword>
<name>A0AAX4HLD7_9BACT</name>
<dbReference type="Pfam" id="PF00595">
    <property type="entry name" value="PDZ"/>
    <property type="match status" value="1"/>
</dbReference>
<dbReference type="PROSITE" id="PS50106">
    <property type="entry name" value="PDZ"/>
    <property type="match status" value="1"/>
</dbReference>
<keyword evidence="3 5" id="KW-0378">Hydrolase</keyword>
<reference evidence="8 9" key="1">
    <citation type="submission" date="2023-11" db="EMBL/GenBank/DDBJ databases">
        <title>Peredibacter starrii A3.12.</title>
        <authorList>
            <person name="Mitchell R.J."/>
        </authorList>
    </citation>
    <scope>NUCLEOTIDE SEQUENCE [LARGE SCALE GENOMIC DNA]</scope>
    <source>
        <strain evidence="8 9">A3.12</strain>
    </source>
</reference>
<keyword evidence="6" id="KW-0732">Signal</keyword>
<protein>
    <submittedName>
        <fullName evidence="8">Carboxy terminal-processing peptidase</fullName>
        <ecNumber evidence="8">3.4.21.102</ecNumber>
    </submittedName>
</protein>
<evidence type="ECO:0000313" key="9">
    <source>
        <dbReference type="Proteomes" id="UP001324634"/>
    </source>
</evidence>
<feature type="signal peptide" evidence="6">
    <location>
        <begin position="1"/>
        <end position="19"/>
    </location>
</feature>
<dbReference type="PANTHER" id="PTHR32060:SF22">
    <property type="entry name" value="CARBOXYL-TERMINAL-PROCESSING PEPTIDASE 3, CHLOROPLASTIC"/>
    <property type="match status" value="1"/>
</dbReference>
<dbReference type="Proteomes" id="UP001324634">
    <property type="component" value="Chromosome"/>
</dbReference>
<evidence type="ECO:0000313" key="8">
    <source>
        <dbReference type="EMBL" id="WPU63983.1"/>
    </source>
</evidence>
<feature type="chain" id="PRO_5043724511" evidence="6">
    <location>
        <begin position="20"/>
        <end position="720"/>
    </location>
</feature>
<sequence>MKSHVLLLSLALVTTGAVAQQKSSPMSSSDDPSILGSIMSQKPAYPREMILGSILLGALENMHLSNKKVDNQLSENAYKLYLERLDYGKQFLLDSDVKQLDVYKDKFDDMLKSGDLRILDTSAELMNKRIGQIEKYVETLLAKPLDYNTKEQLETDPKKRSFLKSENELFAHWEKLMKYEVLSRIIDQREEQNGLVLDDKGQKKKPKSEKKLTEVEIEKDAREKVLKSYKKIFSRLVNEKRSDKLDKFYNAITKVFDPHTNYLVPEEKEDFDIDMSGKLEGIGAILREENSYIKVERIVPGSASWKTKEIEAEDVILKVGQGKEEPVDVVDMSLRDAVKLIRGKKGSEVRLTIKKPNGLVKVVPIIRDVVEIEESYARGTVLELAPNKTKVGYINIPKFYRDFNDRAGRNVTDDTRREIERLNKEGVEGLIIDLRNNGGGALEDARMISGLFIEKGPIVQVKAHTGTVDILADTDPKVDFQKPVIVLINRFSASASEIVAAALQDYNRAVIVGGEFSHGKGTVQAVVDLDGYISPMAKSYSPLGALKITIQKFYRVNGSSTQYKGVTPDIILPDQFSHLESGEKFLDYSIPWGEVKPVKYTKWDKKYDLKSLRGNSQARVKKSEKFQHLQNSIKWYKEQKEKTKRSLVAADFEKERKSIREMTDVFKKEEESKNLMVKDLSPKSGEKAQQEKFEEFSKTLKKDAVIEESMMIMQDMLKQK</sequence>
<dbReference type="GO" id="GO:0004252">
    <property type="term" value="F:serine-type endopeptidase activity"/>
    <property type="evidence" value="ECO:0007669"/>
    <property type="project" value="UniProtKB-EC"/>
</dbReference>
<dbReference type="PANTHER" id="PTHR32060">
    <property type="entry name" value="TAIL-SPECIFIC PROTEASE"/>
    <property type="match status" value="1"/>
</dbReference>
<dbReference type="InterPro" id="IPR040573">
    <property type="entry name" value="TSP_N"/>
</dbReference>
<dbReference type="RefSeq" id="WP_321391792.1">
    <property type="nucleotide sequence ID" value="NZ_CP139487.1"/>
</dbReference>
<dbReference type="Gene3D" id="2.30.42.10">
    <property type="match status" value="1"/>
</dbReference>
<keyword evidence="9" id="KW-1185">Reference proteome</keyword>
<proteinExistence type="inferred from homology"/>
<dbReference type="InterPro" id="IPR020992">
    <property type="entry name" value="Tail_Prtase_C"/>
</dbReference>
<evidence type="ECO:0000256" key="2">
    <source>
        <dbReference type="ARBA" id="ARBA00022670"/>
    </source>
</evidence>
<dbReference type="SMART" id="SM00245">
    <property type="entry name" value="TSPc"/>
    <property type="match status" value="1"/>
</dbReference>
<dbReference type="GO" id="GO:0030288">
    <property type="term" value="C:outer membrane-bounded periplasmic space"/>
    <property type="evidence" value="ECO:0007669"/>
    <property type="project" value="TreeGrafter"/>
</dbReference>
<dbReference type="GO" id="GO:0007165">
    <property type="term" value="P:signal transduction"/>
    <property type="evidence" value="ECO:0007669"/>
    <property type="project" value="TreeGrafter"/>
</dbReference>
<dbReference type="SUPFAM" id="SSF52096">
    <property type="entry name" value="ClpP/crotonase"/>
    <property type="match status" value="1"/>
</dbReference>
<accession>A0AAX4HLD7</accession>
<evidence type="ECO:0000256" key="5">
    <source>
        <dbReference type="RuleBase" id="RU004404"/>
    </source>
</evidence>
<dbReference type="InterPro" id="IPR001478">
    <property type="entry name" value="PDZ"/>
</dbReference>
<organism evidence="8 9">
    <name type="scientific">Peredibacter starrii</name>
    <dbReference type="NCBI Taxonomy" id="28202"/>
    <lineage>
        <taxon>Bacteria</taxon>
        <taxon>Pseudomonadati</taxon>
        <taxon>Bdellovibrionota</taxon>
        <taxon>Bacteriovoracia</taxon>
        <taxon>Bacteriovoracales</taxon>
        <taxon>Bacteriovoracaceae</taxon>
        <taxon>Peredibacter</taxon>
    </lineage>
</organism>
<dbReference type="EC" id="3.4.21.102" evidence="8"/>
<dbReference type="CDD" id="cd06782">
    <property type="entry name" value="cpPDZ_CPP-like"/>
    <property type="match status" value="1"/>
</dbReference>